<evidence type="ECO:0000313" key="3">
    <source>
        <dbReference type="Proteomes" id="UP000323000"/>
    </source>
</evidence>
<organism evidence="2 3">
    <name type="scientific">Acer yangbiense</name>
    <dbReference type="NCBI Taxonomy" id="1000413"/>
    <lineage>
        <taxon>Eukaryota</taxon>
        <taxon>Viridiplantae</taxon>
        <taxon>Streptophyta</taxon>
        <taxon>Embryophyta</taxon>
        <taxon>Tracheophyta</taxon>
        <taxon>Spermatophyta</taxon>
        <taxon>Magnoliopsida</taxon>
        <taxon>eudicotyledons</taxon>
        <taxon>Gunneridae</taxon>
        <taxon>Pentapetalae</taxon>
        <taxon>rosids</taxon>
        <taxon>malvids</taxon>
        <taxon>Sapindales</taxon>
        <taxon>Sapindaceae</taxon>
        <taxon>Hippocastanoideae</taxon>
        <taxon>Acereae</taxon>
        <taxon>Acer</taxon>
    </lineage>
</organism>
<evidence type="ECO:0000313" key="2">
    <source>
        <dbReference type="EMBL" id="TXG50086.1"/>
    </source>
</evidence>
<dbReference type="AlphaFoldDB" id="A0A5C7H1C4"/>
<keyword evidence="3" id="KW-1185">Reference proteome</keyword>
<feature type="compositionally biased region" description="Polar residues" evidence="1">
    <location>
        <begin position="1"/>
        <end position="17"/>
    </location>
</feature>
<reference evidence="3" key="1">
    <citation type="journal article" date="2019" name="Gigascience">
        <title>De novo genome assembly of the endangered Acer yangbiense, a plant species with extremely small populations endemic to Yunnan Province, China.</title>
        <authorList>
            <person name="Yang J."/>
            <person name="Wariss H.M."/>
            <person name="Tao L."/>
            <person name="Zhang R."/>
            <person name="Yun Q."/>
            <person name="Hollingsworth P."/>
            <person name="Dao Z."/>
            <person name="Luo G."/>
            <person name="Guo H."/>
            <person name="Ma Y."/>
            <person name="Sun W."/>
        </authorList>
    </citation>
    <scope>NUCLEOTIDE SEQUENCE [LARGE SCALE GENOMIC DNA]</scope>
    <source>
        <strain evidence="3">cv. Malutang</strain>
    </source>
</reference>
<comment type="caution">
    <text evidence="2">The sequence shown here is derived from an EMBL/GenBank/DDBJ whole genome shotgun (WGS) entry which is preliminary data.</text>
</comment>
<gene>
    <name evidence="2" type="ORF">EZV62_025961</name>
</gene>
<dbReference type="EMBL" id="VAHF01000012">
    <property type="protein sequence ID" value="TXG50086.1"/>
    <property type="molecule type" value="Genomic_DNA"/>
</dbReference>
<sequence>MQAATRSQAPLPSQQEPINLGYDCEDEKELEAALSSLDMFPMLKFAIRFIDYDEGFLEKLRISNPFSKSNGFDLIHTRGR</sequence>
<protein>
    <submittedName>
        <fullName evidence="2">Uncharacterized protein</fullName>
    </submittedName>
</protein>
<name>A0A5C7H1C4_9ROSI</name>
<feature type="region of interest" description="Disordered" evidence="1">
    <location>
        <begin position="1"/>
        <end position="20"/>
    </location>
</feature>
<evidence type="ECO:0000256" key="1">
    <source>
        <dbReference type="SAM" id="MobiDB-lite"/>
    </source>
</evidence>
<accession>A0A5C7H1C4</accession>
<proteinExistence type="predicted"/>
<dbReference type="Proteomes" id="UP000323000">
    <property type="component" value="Chromosome 12"/>
</dbReference>